<name>A0A327NHI5_9BACT</name>
<dbReference type="Proteomes" id="UP000249016">
    <property type="component" value="Unassembled WGS sequence"/>
</dbReference>
<evidence type="ECO:0000313" key="3">
    <source>
        <dbReference type="EMBL" id="RAI74801.1"/>
    </source>
</evidence>
<evidence type="ECO:0000259" key="2">
    <source>
        <dbReference type="Pfam" id="PF13304"/>
    </source>
</evidence>
<proteinExistence type="predicted"/>
<evidence type="ECO:0000313" key="4">
    <source>
        <dbReference type="Proteomes" id="UP000249016"/>
    </source>
</evidence>
<feature type="domain" description="Endonuclease GajA/Old nuclease/RecF-like AAA" evidence="1">
    <location>
        <begin position="8"/>
        <end position="47"/>
    </location>
</feature>
<dbReference type="InterPro" id="IPR003959">
    <property type="entry name" value="ATPase_AAA_core"/>
</dbReference>
<feature type="domain" description="ATPase AAA-type core" evidence="2">
    <location>
        <begin position="181"/>
        <end position="308"/>
    </location>
</feature>
<dbReference type="SUPFAM" id="SSF52540">
    <property type="entry name" value="P-loop containing nucleoside triphosphate hydrolases"/>
    <property type="match status" value="1"/>
</dbReference>
<dbReference type="OrthoDB" id="9769293at2"/>
<dbReference type="InterPro" id="IPR027417">
    <property type="entry name" value="P-loop_NTPase"/>
</dbReference>
<dbReference type="GO" id="GO:0016887">
    <property type="term" value="F:ATP hydrolysis activity"/>
    <property type="evidence" value="ECO:0007669"/>
    <property type="project" value="InterPro"/>
</dbReference>
<keyword evidence="4" id="KW-1185">Reference proteome</keyword>
<dbReference type="EMBL" id="QLII01000001">
    <property type="protein sequence ID" value="RAI74801.1"/>
    <property type="molecule type" value="Genomic_DNA"/>
</dbReference>
<dbReference type="Pfam" id="PF13175">
    <property type="entry name" value="AAA_15"/>
    <property type="match status" value="1"/>
</dbReference>
<comment type="caution">
    <text evidence="3">The sequence shown here is derived from an EMBL/GenBank/DDBJ whole genome shotgun (WGS) entry which is preliminary data.</text>
</comment>
<dbReference type="GO" id="GO:0005524">
    <property type="term" value="F:ATP binding"/>
    <property type="evidence" value="ECO:0007669"/>
    <property type="project" value="InterPro"/>
</dbReference>
<dbReference type="RefSeq" id="WP_111342426.1">
    <property type="nucleotide sequence ID" value="NZ_QLII01000001.1"/>
</dbReference>
<protein>
    <submittedName>
        <fullName evidence="3">ATPase</fullName>
    </submittedName>
</protein>
<gene>
    <name evidence="3" type="ORF">HMF3257_12070</name>
</gene>
<dbReference type="InterPro" id="IPR051396">
    <property type="entry name" value="Bact_Antivir_Def_Nuclease"/>
</dbReference>
<evidence type="ECO:0000259" key="1">
    <source>
        <dbReference type="Pfam" id="PF13175"/>
    </source>
</evidence>
<dbReference type="Gene3D" id="3.40.50.300">
    <property type="entry name" value="P-loop containing nucleotide triphosphate hydrolases"/>
    <property type="match status" value="2"/>
</dbReference>
<reference evidence="3 4" key="1">
    <citation type="submission" date="2018-06" db="EMBL/GenBank/DDBJ databases">
        <title>Spirosoma sp. HMF3257 Genome sequencing and assembly.</title>
        <authorList>
            <person name="Kang H."/>
            <person name="Cha I."/>
            <person name="Kim H."/>
            <person name="Kang J."/>
            <person name="Joh K."/>
        </authorList>
    </citation>
    <scope>NUCLEOTIDE SEQUENCE [LARGE SCALE GENOMIC DNA]</scope>
    <source>
        <strain evidence="3 4">HMF3257</strain>
    </source>
</reference>
<sequence>MEKQHLTYFKIENFKRFDSFEMSNLGQFNLIVGDNNVGKTSVLEALTFDEEIDRLAHNYWTTFWDRGLTQSSESDFSYKEIQQTHFWEAIFKKEGPIIIEANGINLCLELRPHQQLYEHEKATIKEAVVTVIPEQWLKLSKKHIDGTYRNWQLIAAYFEGSVVPNYNTFSLDSYVPFISANMSYGPELIEMYYQFVNSNKIIRKEIENNLKLFIPKIEEIRPHKIGNSEVLGVILSDNNTLLPLTYFGDGTVKYVRLILEMLINQGRRLMLDEIGSGIHFTRLTSYWKSIIHLCSKYNVQLFATTHSLECQQAFIEALEDTEMQQYQEDARNISLIENKQGEVKAVTYDFGQFEYALNIGFNTRGGAR</sequence>
<organism evidence="3 4">
    <name type="scientific">Spirosoma telluris</name>
    <dbReference type="NCBI Taxonomy" id="2183553"/>
    <lineage>
        <taxon>Bacteria</taxon>
        <taxon>Pseudomonadati</taxon>
        <taxon>Bacteroidota</taxon>
        <taxon>Cytophagia</taxon>
        <taxon>Cytophagales</taxon>
        <taxon>Cytophagaceae</taxon>
        <taxon>Spirosoma</taxon>
    </lineage>
</organism>
<dbReference type="AlphaFoldDB" id="A0A327NHI5"/>
<dbReference type="PANTHER" id="PTHR43581">
    <property type="entry name" value="ATP/GTP PHOSPHATASE"/>
    <property type="match status" value="1"/>
</dbReference>
<dbReference type="PANTHER" id="PTHR43581:SF4">
    <property type="entry name" value="ATP_GTP PHOSPHATASE"/>
    <property type="match status" value="1"/>
</dbReference>
<dbReference type="InterPro" id="IPR041685">
    <property type="entry name" value="AAA_GajA/Old/RecF-like"/>
</dbReference>
<dbReference type="Pfam" id="PF13304">
    <property type="entry name" value="AAA_21"/>
    <property type="match status" value="1"/>
</dbReference>
<accession>A0A327NHI5</accession>